<evidence type="ECO:0000313" key="2">
    <source>
        <dbReference type="Proteomes" id="UP000070659"/>
    </source>
</evidence>
<sequence>MIERCRSGLFVAWGNAFLAGQVSLDEAAAAVAHPDETHRVVGVSDEPEPVIVAFGRLRGLGVTGLRLVLPVPGDPLGLPGPPAFNEHAVEAGEAVLTVGGEPLGIVPEVEPYGPVGDQGAYVTWRAEPVNPTWATPEPTLPEAEQELVEALRAATEELARLDLARWRPELAEALSAIRRHDGGVEKLPPGYPPRARRVLGLAERVGAIAALARQDEGAAVSVTEMAARAAVLRPVERSARRARVAAYNAVVR</sequence>
<accession>A0A132MR94</accession>
<dbReference type="Proteomes" id="UP000070659">
    <property type="component" value="Unassembled WGS sequence"/>
</dbReference>
<name>A0A132MR94_9ACTN</name>
<dbReference type="PATRIC" id="fig|1469144.8.peg.2329"/>
<reference evidence="1 2" key="1">
    <citation type="submission" date="2015-02" db="EMBL/GenBank/DDBJ databases">
        <title>Physiological reanalysis, assessment of diazotrophy, and genome sequences of multiple isolates of Streptomyces thermoautotrophicus.</title>
        <authorList>
            <person name="MacKellar D.C."/>
            <person name="Lieber L."/>
            <person name="Norman J."/>
            <person name="Bolger A."/>
            <person name="Tobin C."/>
            <person name="Murray J.W."/>
            <person name="Prell J."/>
        </authorList>
    </citation>
    <scope>NUCLEOTIDE SEQUENCE [LARGE SCALE GENOMIC DNA]</scope>
    <source>
        <strain evidence="1 2">UBT1</strain>
    </source>
</reference>
<protein>
    <submittedName>
        <fullName evidence="1">Uncharacterized protein</fullName>
    </submittedName>
</protein>
<dbReference type="EMBL" id="JYIJ01000018">
    <property type="protein sequence ID" value="KWX00387.1"/>
    <property type="molecule type" value="Genomic_DNA"/>
</dbReference>
<dbReference type="RefSeq" id="WP_066888099.1">
    <property type="nucleotide sequence ID" value="NZ_JYIJ01000018.1"/>
</dbReference>
<evidence type="ECO:0000313" key="1">
    <source>
        <dbReference type="EMBL" id="KWX00387.1"/>
    </source>
</evidence>
<dbReference type="OrthoDB" id="3524093at2"/>
<gene>
    <name evidence="1" type="ORF">TH66_16450</name>
</gene>
<comment type="caution">
    <text evidence="1">The sequence shown here is derived from an EMBL/GenBank/DDBJ whole genome shotgun (WGS) entry which is preliminary data.</text>
</comment>
<proteinExistence type="predicted"/>
<organism evidence="1 2">
    <name type="scientific">Carbonactinospora thermoautotrophica</name>
    <dbReference type="NCBI Taxonomy" id="1469144"/>
    <lineage>
        <taxon>Bacteria</taxon>
        <taxon>Bacillati</taxon>
        <taxon>Actinomycetota</taxon>
        <taxon>Actinomycetes</taxon>
        <taxon>Kitasatosporales</taxon>
        <taxon>Carbonactinosporaceae</taxon>
        <taxon>Carbonactinospora</taxon>
    </lineage>
</organism>
<dbReference type="AlphaFoldDB" id="A0A132MR94"/>